<dbReference type="Pfam" id="PF05618">
    <property type="entry name" value="Zn_protease"/>
    <property type="match status" value="1"/>
</dbReference>
<dbReference type="RefSeq" id="WP_265424191.1">
    <property type="nucleotide sequence ID" value="NZ_JAPFPW010000004.1"/>
</dbReference>
<dbReference type="PANTHER" id="PTHR38037:SF2">
    <property type="entry name" value="ATP-DEPENDENT ZINC PROTEASE DOMAIN-CONTAINING PROTEIN-RELATED"/>
    <property type="match status" value="1"/>
</dbReference>
<comment type="caution">
    <text evidence="3">The sequence shown here is derived from an EMBL/GenBank/DDBJ whole genome shotgun (WGS) entry which is preliminary data.</text>
</comment>
<keyword evidence="4" id="KW-1185">Reference proteome</keyword>
<dbReference type="InterPro" id="IPR021109">
    <property type="entry name" value="Peptidase_aspartic_dom_sf"/>
</dbReference>
<keyword evidence="1" id="KW-1133">Transmembrane helix</keyword>
<evidence type="ECO:0000259" key="2">
    <source>
        <dbReference type="Pfam" id="PF05618"/>
    </source>
</evidence>
<dbReference type="InterPro" id="IPR008503">
    <property type="entry name" value="Asp_endopeptidase"/>
</dbReference>
<dbReference type="EMBL" id="JAPFPW010000004">
    <property type="protein sequence ID" value="MCW7753321.1"/>
    <property type="molecule type" value="Genomic_DNA"/>
</dbReference>
<feature type="domain" description="Retropepsin-like aspartic endopeptidase" evidence="2">
    <location>
        <begin position="171"/>
        <end position="299"/>
    </location>
</feature>
<organism evidence="3 4">
    <name type="scientific">Desulfobotulus pelophilus</name>
    <dbReference type="NCBI Taxonomy" id="2823377"/>
    <lineage>
        <taxon>Bacteria</taxon>
        <taxon>Pseudomonadati</taxon>
        <taxon>Thermodesulfobacteriota</taxon>
        <taxon>Desulfobacteria</taxon>
        <taxon>Desulfobacterales</taxon>
        <taxon>Desulfobacteraceae</taxon>
        <taxon>Desulfobotulus</taxon>
    </lineage>
</organism>
<proteinExistence type="predicted"/>
<accession>A0ABT3N784</accession>
<keyword evidence="1" id="KW-0812">Transmembrane</keyword>
<keyword evidence="1" id="KW-0472">Membrane</keyword>
<sequence>MVYFLSGSFRTYSSLLPVPSLSQKKKACPDKDRRNTHTTTAIHGGACLLLLLFLFSGCTSGSMLIREADLDRVDRRLSDQALMSSHMLELQNRNNDLLTSLLQIARTQQGCSEFIPLTLEILEKQARTNRLLENLPARLNAAKACDTPEEKKTAILPPPRTTETLPTQKIIVGAQERVRITPPGFVFPARMDTGAETASLDARNIERFERDGDRWVRFEMPHPETGEMIPMEQKLLRKARILQSSTDESERRAVIELSLTIGETTQLAEFTLTDRSHLSFPILIGRNILKDVMVVDVGISNAIPLTERPVESTSNKTDTP</sequence>
<dbReference type="Proteomes" id="UP001209681">
    <property type="component" value="Unassembled WGS sequence"/>
</dbReference>
<feature type="transmembrane region" description="Helical" evidence="1">
    <location>
        <begin position="41"/>
        <end position="65"/>
    </location>
</feature>
<reference evidence="3 4" key="1">
    <citation type="submission" date="2022-11" db="EMBL/GenBank/DDBJ databases">
        <title>Desulfobotulus tamanensis H1 sp. nov. - anaerobic, alkaliphilic, sulphate reducing bacterium isolated from terrestrial mud volcano.</title>
        <authorList>
            <person name="Frolova A."/>
            <person name="Merkel A.Y."/>
            <person name="Slobodkin A.I."/>
        </authorList>
    </citation>
    <scope>NUCLEOTIDE SEQUENCE [LARGE SCALE GENOMIC DNA]</scope>
    <source>
        <strain evidence="3 4">H1</strain>
    </source>
</reference>
<dbReference type="SUPFAM" id="SSF50630">
    <property type="entry name" value="Acid proteases"/>
    <property type="match status" value="1"/>
</dbReference>
<dbReference type="Gene3D" id="2.40.70.10">
    <property type="entry name" value="Acid Proteases"/>
    <property type="match status" value="1"/>
</dbReference>
<protein>
    <submittedName>
        <fullName evidence="3">RimK/LysX family protein</fullName>
    </submittedName>
</protein>
<evidence type="ECO:0000313" key="3">
    <source>
        <dbReference type="EMBL" id="MCW7753321.1"/>
    </source>
</evidence>
<dbReference type="PANTHER" id="PTHR38037">
    <property type="entry name" value="ZN_PROTEASE DOMAIN-CONTAINING PROTEIN"/>
    <property type="match status" value="1"/>
</dbReference>
<gene>
    <name evidence="3" type="ORF">OOT00_04890</name>
</gene>
<name>A0ABT3N784_9BACT</name>
<evidence type="ECO:0000313" key="4">
    <source>
        <dbReference type="Proteomes" id="UP001209681"/>
    </source>
</evidence>
<evidence type="ECO:0000256" key="1">
    <source>
        <dbReference type="SAM" id="Phobius"/>
    </source>
</evidence>